<protein>
    <submittedName>
        <fullName evidence="1">Uncharacterized protein</fullName>
    </submittedName>
</protein>
<accession>A0A0F9JK44</accession>
<name>A0A0F9JK44_9ZZZZ</name>
<comment type="caution">
    <text evidence="1">The sequence shown here is derived from an EMBL/GenBank/DDBJ whole genome shotgun (WGS) entry which is preliminary data.</text>
</comment>
<feature type="non-terminal residue" evidence="1">
    <location>
        <position position="289"/>
    </location>
</feature>
<dbReference type="AlphaFoldDB" id="A0A0F9JK44"/>
<reference evidence="1" key="1">
    <citation type="journal article" date="2015" name="Nature">
        <title>Complex archaea that bridge the gap between prokaryotes and eukaryotes.</title>
        <authorList>
            <person name="Spang A."/>
            <person name="Saw J.H."/>
            <person name="Jorgensen S.L."/>
            <person name="Zaremba-Niedzwiedzka K."/>
            <person name="Martijn J."/>
            <person name="Lind A.E."/>
            <person name="van Eijk R."/>
            <person name="Schleper C."/>
            <person name="Guy L."/>
            <person name="Ettema T.J."/>
        </authorList>
    </citation>
    <scope>NUCLEOTIDE SEQUENCE</scope>
</reference>
<proteinExistence type="predicted"/>
<organism evidence="1">
    <name type="scientific">marine sediment metagenome</name>
    <dbReference type="NCBI Taxonomy" id="412755"/>
    <lineage>
        <taxon>unclassified sequences</taxon>
        <taxon>metagenomes</taxon>
        <taxon>ecological metagenomes</taxon>
    </lineage>
</organism>
<evidence type="ECO:0000313" key="1">
    <source>
        <dbReference type="EMBL" id="KKM62736.1"/>
    </source>
</evidence>
<gene>
    <name evidence="1" type="ORF">LCGC14_1518570</name>
</gene>
<dbReference type="EMBL" id="LAZR01011236">
    <property type="protein sequence ID" value="KKM62736.1"/>
    <property type="molecule type" value="Genomic_DNA"/>
</dbReference>
<sequence>MGEKKRRRPGCHIEWDFLTGGSYTSLRANERLLYLSLWAISTQECREIVCRLHASNKYVAYITGLDLRTVNTLLTSVEQKCSKNAMLCSLIEVTDHYIKVIGIQKKQHWMKWKEPRPCCKDLRHTPIPRPIPETLTKDQTPREKRAPLPFAVSHYSRVVFDILAIKQILQQAGIKHPRHLDRLAHQANTTTDRFTPMLIQVIAYPSRGQPKRVKSFIAYTTKIFTKDDGKVLASDTALDFVRGQIKGYENQGKNPPAAICHKCAADLEQAEKPDDWYWDDQIGWLCPAC</sequence>